<name>A0ABY4ZRB6_9CAUL</name>
<evidence type="ECO:0000259" key="7">
    <source>
        <dbReference type="PROSITE" id="PS50977"/>
    </source>
</evidence>
<evidence type="ECO:0000313" key="9">
    <source>
        <dbReference type="Proteomes" id="UP001057520"/>
    </source>
</evidence>
<protein>
    <submittedName>
        <fullName evidence="8">TetR/AcrR family transcriptional regulator C-terminal domain-containing protein</fullName>
    </submittedName>
</protein>
<evidence type="ECO:0000256" key="4">
    <source>
        <dbReference type="ARBA" id="ARBA00023125"/>
    </source>
</evidence>
<feature type="DNA-binding region" description="H-T-H motif" evidence="6">
    <location>
        <begin position="25"/>
        <end position="44"/>
    </location>
</feature>
<dbReference type="Proteomes" id="UP001057520">
    <property type="component" value="Chromosome"/>
</dbReference>
<dbReference type="Pfam" id="PF00440">
    <property type="entry name" value="TetR_N"/>
    <property type="match status" value="1"/>
</dbReference>
<evidence type="ECO:0000256" key="5">
    <source>
        <dbReference type="ARBA" id="ARBA00023163"/>
    </source>
</evidence>
<reference evidence="8 9" key="1">
    <citation type="submission" date="2022-04" db="EMBL/GenBank/DDBJ databases">
        <title>Genome sequence of soybean root-associated Caulobacter segnis RL271.</title>
        <authorList>
            <person name="Longley R."/>
            <person name="Bonito G."/>
            <person name="Trigodet F."/>
            <person name="Crosson S."/>
            <person name="Fiebig A."/>
        </authorList>
    </citation>
    <scope>NUCLEOTIDE SEQUENCE [LARGE SCALE GENOMIC DNA]</scope>
    <source>
        <strain evidence="8 9">RL271</strain>
    </source>
</reference>
<keyword evidence="3" id="KW-0805">Transcription regulation</keyword>
<dbReference type="PRINTS" id="PR00455">
    <property type="entry name" value="HTHTETR"/>
</dbReference>
<dbReference type="EMBL" id="CP096040">
    <property type="protein sequence ID" value="USQ95143.1"/>
    <property type="molecule type" value="Genomic_DNA"/>
</dbReference>
<dbReference type="Pfam" id="PF02909">
    <property type="entry name" value="TetR_C_1"/>
    <property type="match status" value="1"/>
</dbReference>
<keyword evidence="5" id="KW-0804">Transcription</keyword>
<dbReference type="InterPro" id="IPR036271">
    <property type="entry name" value="Tet_transcr_reg_TetR-rel_C_sf"/>
</dbReference>
<evidence type="ECO:0000256" key="3">
    <source>
        <dbReference type="ARBA" id="ARBA00023015"/>
    </source>
</evidence>
<dbReference type="SUPFAM" id="SSF46689">
    <property type="entry name" value="Homeodomain-like"/>
    <property type="match status" value="1"/>
</dbReference>
<dbReference type="InterPro" id="IPR004111">
    <property type="entry name" value="Repressor_TetR_C"/>
</dbReference>
<dbReference type="InterPro" id="IPR003012">
    <property type="entry name" value="Tet_transcr_reg_TetR"/>
</dbReference>
<evidence type="ECO:0000256" key="2">
    <source>
        <dbReference type="ARBA" id="ARBA00022491"/>
    </source>
</evidence>
<comment type="function">
    <text evidence="1">TetR is the repressor of the tetracycline resistance element; its N-terminal region forms a helix-turn-helix structure and binds DNA. Binding of tetracycline to TetR reduces the repressor affinity for the tetracycline resistance gene (tetA) promoter operator sites.</text>
</comment>
<keyword evidence="9" id="KW-1185">Reference proteome</keyword>
<dbReference type="PANTHER" id="PTHR30055">
    <property type="entry name" value="HTH-TYPE TRANSCRIPTIONAL REGULATOR RUTR"/>
    <property type="match status" value="1"/>
</dbReference>
<keyword evidence="2" id="KW-0678">Repressor</keyword>
<dbReference type="SUPFAM" id="SSF48498">
    <property type="entry name" value="Tetracyclin repressor-like, C-terminal domain"/>
    <property type="match status" value="1"/>
</dbReference>
<evidence type="ECO:0000313" key="8">
    <source>
        <dbReference type="EMBL" id="USQ95143.1"/>
    </source>
</evidence>
<dbReference type="PRINTS" id="PR00400">
    <property type="entry name" value="TETREPRESSOR"/>
</dbReference>
<sequence length="210" mass="22911">MKVDRRRILETALELLNEVGVDALSTRVIADRLGVRQPALYWHFKNKQALLDALNGEILARASDARTPRPGETWQDFLRRNARSFRAALLSYRDGARVHAGTEAAPDDLDHVEAQILHLAAAGFSPGAALQLFVAVSRFVVGCVLEEQTSPISGSAEQARLDEAARAYPALGEAIAHYREGGHEALFERGLDLIVKGAEVELAQARLPPS</sequence>
<proteinExistence type="predicted"/>
<evidence type="ECO:0000256" key="1">
    <source>
        <dbReference type="ARBA" id="ARBA00002856"/>
    </source>
</evidence>
<dbReference type="InterPro" id="IPR009057">
    <property type="entry name" value="Homeodomain-like_sf"/>
</dbReference>
<feature type="domain" description="HTH tetR-type" evidence="7">
    <location>
        <begin position="2"/>
        <end position="62"/>
    </location>
</feature>
<dbReference type="InterPro" id="IPR050109">
    <property type="entry name" value="HTH-type_TetR-like_transc_reg"/>
</dbReference>
<dbReference type="InterPro" id="IPR001647">
    <property type="entry name" value="HTH_TetR"/>
</dbReference>
<dbReference type="Gene3D" id="1.10.10.60">
    <property type="entry name" value="Homeodomain-like"/>
    <property type="match status" value="1"/>
</dbReference>
<evidence type="ECO:0000256" key="6">
    <source>
        <dbReference type="PROSITE-ProRule" id="PRU00335"/>
    </source>
</evidence>
<accession>A0ABY4ZRB6</accession>
<dbReference type="PANTHER" id="PTHR30055:SF151">
    <property type="entry name" value="TRANSCRIPTIONAL REGULATORY PROTEIN"/>
    <property type="match status" value="1"/>
</dbReference>
<dbReference type="Gene3D" id="1.10.357.10">
    <property type="entry name" value="Tetracycline Repressor, domain 2"/>
    <property type="match status" value="1"/>
</dbReference>
<dbReference type="PROSITE" id="PS50977">
    <property type="entry name" value="HTH_TETR_2"/>
    <property type="match status" value="1"/>
</dbReference>
<organism evidence="8 9">
    <name type="scientific">Caulobacter segnis</name>
    <dbReference type="NCBI Taxonomy" id="88688"/>
    <lineage>
        <taxon>Bacteria</taxon>
        <taxon>Pseudomonadati</taxon>
        <taxon>Pseudomonadota</taxon>
        <taxon>Alphaproteobacteria</taxon>
        <taxon>Caulobacterales</taxon>
        <taxon>Caulobacteraceae</taxon>
        <taxon>Caulobacter</taxon>
    </lineage>
</organism>
<gene>
    <name evidence="8" type="ORF">MZV50_21710</name>
</gene>
<keyword evidence="4 6" id="KW-0238">DNA-binding</keyword>